<evidence type="ECO:0000256" key="1">
    <source>
        <dbReference type="SAM" id="Phobius"/>
    </source>
</evidence>
<dbReference type="AlphaFoldDB" id="A0A387B807"/>
<organism evidence="2 3">
    <name type="scientific">Lactococcus allomyrinae</name>
    <dbReference type="NCBI Taxonomy" id="2419773"/>
    <lineage>
        <taxon>Bacteria</taxon>
        <taxon>Bacillati</taxon>
        <taxon>Bacillota</taxon>
        <taxon>Bacilli</taxon>
        <taxon>Lactobacillales</taxon>
        <taxon>Streptococcaceae</taxon>
        <taxon>Lactococcus</taxon>
    </lineage>
</organism>
<evidence type="ECO:0000313" key="3">
    <source>
        <dbReference type="Proteomes" id="UP000269374"/>
    </source>
</evidence>
<keyword evidence="1" id="KW-0812">Transmembrane</keyword>
<gene>
    <name evidence="2" type="ORF">D7I46_01210</name>
</gene>
<protein>
    <submittedName>
        <fullName evidence="2">Uncharacterized protein</fullName>
    </submittedName>
</protein>
<name>A0A387B807_9LACT</name>
<keyword evidence="1" id="KW-0472">Membrane</keyword>
<sequence length="80" mass="9686">MIIFFKLIFPFVILVFKILFSIMNLSETQEYPFLLNNEYVVCLLDDKPDILYKNICEWDDNHYEFLVQKLTHTTHLNLNI</sequence>
<keyword evidence="3" id="KW-1185">Reference proteome</keyword>
<feature type="transmembrane region" description="Helical" evidence="1">
    <location>
        <begin position="7"/>
        <end position="26"/>
    </location>
</feature>
<proteinExistence type="predicted"/>
<keyword evidence="1" id="KW-1133">Transmembrane helix</keyword>
<accession>A0A387B807</accession>
<reference evidence="2 3" key="1">
    <citation type="submission" date="2018-09" db="EMBL/GenBank/DDBJ databases">
        <title>Genome sequencing of strain 1JSPR-7.</title>
        <authorList>
            <person name="Heo J."/>
            <person name="Kim S.-J."/>
            <person name="Kwon S.-W."/>
        </authorList>
    </citation>
    <scope>NUCLEOTIDE SEQUENCE [LARGE SCALE GENOMIC DNA]</scope>
    <source>
        <strain evidence="2 3">1JSPR-7</strain>
    </source>
</reference>
<evidence type="ECO:0000313" key="2">
    <source>
        <dbReference type="EMBL" id="AYF99822.1"/>
    </source>
</evidence>
<dbReference type="Proteomes" id="UP000269374">
    <property type="component" value="Chromosome"/>
</dbReference>
<dbReference type="EMBL" id="CP032627">
    <property type="protein sequence ID" value="AYF99822.1"/>
    <property type="molecule type" value="Genomic_DNA"/>
</dbReference>
<dbReference type="KEGG" id="lact:D7I46_01210"/>